<comment type="function">
    <text evidence="12">This protein is a positive regulator for the phosphate regulon. Transcription of this operon is positively regulated by PhoB and PhoR when phosphate is limited.</text>
</comment>
<accession>A0ABN0TYE6</accession>
<feature type="domain" description="Response regulatory" evidence="16">
    <location>
        <begin position="4"/>
        <end position="120"/>
    </location>
</feature>
<dbReference type="SMART" id="SM00448">
    <property type="entry name" value="REC"/>
    <property type="match status" value="1"/>
</dbReference>
<dbReference type="RefSeq" id="WP_325124544.1">
    <property type="nucleotide sequence ID" value="NZ_BAAAFN010000015.1"/>
</dbReference>
<dbReference type="CDD" id="cd17618">
    <property type="entry name" value="REC_OmpR_PhoB"/>
    <property type="match status" value="1"/>
</dbReference>
<keyword evidence="10" id="KW-0010">Activator</keyword>
<dbReference type="PROSITE" id="PS51755">
    <property type="entry name" value="OMPR_PHOB"/>
    <property type="match status" value="1"/>
</dbReference>
<dbReference type="SUPFAM" id="SSF46894">
    <property type="entry name" value="C-terminal effector domain of the bipartite response regulators"/>
    <property type="match status" value="1"/>
</dbReference>
<keyword evidence="8" id="KW-0805">Transcription regulation</keyword>
<dbReference type="InterPro" id="IPR016032">
    <property type="entry name" value="Sig_transdc_resp-reg_C-effctor"/>
</dbReference>
<evidence type="ECO:0000256" key="2">
    <source>
        <dbReference type="ARBA" id="ARBA00013332"/>
    </source>
</evidence>
<dbReference type="NCBIfam" id="TIGR02154">
    <property type="entry name" value="PhoB"/>
    <property type="match status" value="1"/>
</dbReference>
<dbReference type="InterPro" id="IPR011879">
    <property type="entry name" value="Sig_transdc_resp-reg_PhoB"/>
</dbReference>
<feature type="domain" description="OmpR/PhoB-type" evidence="17">
    <location>
        <begin position="129"/>
        <end position="227"/>
    </location>
</feature>
<dbReference type="SUPFAM" id="SSF52172">
    <property type="entry name" value="CheY-like"/>
    <property type="match status" value="1"/>
</dbReference>
<comment type="subcellular location">
    <subcellularLocation>
        <location evidence="1">Cytoplasm</location>
    </subcellularLocation>
</comment>
<feature type="region of interest" description="Disordered" evidence="15">
    <location>
        <begin position="124"/>
        <end position="143"/>
    </location>
</feature>
<evidence type="ECO:0000256" key="14">
    <source>
        <dbReference type="PROSITE-ProRule" id="PRU01091"/>
    </source>
</evidence>
<evidence type="ECO:0000256" key="15">
    <source>
        <dbReference type="SAM" id="MobiDB-lite"/>
    </source>
</evidence>
<dbReference type="PROSITE" id="PS50110">
    <property type="entry name" value="RESPONSE_REGULATORY"/>
    <property type="match status" value="1"/>
</dbReference>
<evidence type="ECO:0000256" key="3">
    <source>
        <dbReference type="ARBA" id="ARBA00022448"/>
    </source>
</evidence>
<evidence type="ECO:0000256" key="10">
    <source>
        <dbReference type="ARBA" id="ARBA00023159"/>
    </source>
</evidence>
<evidence type="ECO:0000313" key="19">
    <source>
        <dbReference type="Proteomes" id="UP001501176"/>
    </source>
</evidence>
<evidence type="ECO:0000256" key="5">
    <source>
        <dbReference type="ARBA" id="ARBA00022553"/>
    </source>
</evidence>
<evidence type="ECO:0000313" key="18">
    <source>
        <dbReference type="EMBL" id="GAA0233370.1"/>
    </source>
</evidence>
<dbReference type="InterPro" id="IPR011006">
    <property type="entry name" value="CheY-like_superfamily"/>
</dbReference>
<protein>
    <recommendedName>
        <fullName evidence="2">Phosphate regulon transcriptional regulatory protein PhoB</fullName>
    </recommendedName>
</protein>
<dbReference type="EMBL" id="BAAAFN010000015">
    <property type="protein sequence ID" value="GAA0233370.1"/>
    <property type="molecule type" value="Genomic_DNA"/>
</dbReference>
<keyword evidence="4" id="KW-0963">Cytoplasm</keyword>
<evidence type="ECO:0000256" key="12">
    <source>
        <dbReference type="ARBA" id="ARBA00024735"/>
    </source>
</evidence>
<proteinExistence type="predicted"/>
<keyword evidence="19" id="KW-1185">Reference proteome</keyword>
<dbReference type="Gene3D" id="1.10.10.10">
    <property type="entry name" value="Winged helix-like DNA-binding domain superfamily/Winged helix DNA-binding domain"/>
    <property type="match status" value="1"/>
</dbReference>
<keyword evidence="7" id="KW-0902">Two-component regulatory system</keyword>
<dbReference type="Pfam" id="PF00486">
    <property type="entry name" value="Trans_reg_C"/>
    <property type="match status" value="1"/>
</dbReference>
<gene>
    <name evidence="18" type="primary">phoB</name>
    <name evidence="18" type="ORF">GCM10009125_22890</name>
</gene>
<keyword evidence="3" id="KW-0813">Transport</keyword>
<keyword evidence="9 14" id="KW-0238">DNA-binding</keyword>
<comment type="caution">
    <text evidence="18">The sequence shown here is derived from an EMBL/GenBank/DDBJ whole genome shotgun (WGS) entry which is preliminary data.</text>
</comment>
<evidence type="ECO:0000256" key="6">
    <source>
        <dbReference type="ARBA" id="ARBA00022592"/>
    </source>
</evidence>
<keyword evidence="11" id="KW-0804">Transcription</keyword>
<evidence type="ECO:0000256" key="13">
    <source>
        <dbReference type="PROSITE-ProRule" id="PRU00169"/>
    </source>
</evidence>
<dbReference type="CDD" id="cd00383">
    <property type="entry name" value="trans_reg_C"/>
    <property type="match status" value="1"/>
</dbReference>
<keyword evidence="6" id="KW-0592">Phosphate transport</keyword>
<sequence>MPATILLIEDEPAIRELLSVNLQHAGYSVRTAPDAHQALEQIQRVLPDLILLDWMLPDQPGIRLARQLRSDTRTRDIPLIMLTARSAEQDKVDGLEAGADDYITKPFSPRELLARIKSLLRRRAPQHTPDPIEAGGLRLEPDSRRVSGNGQILPMGPTEFRLLHFLMTHAERVYSRGQLLDQVWGDHVFVEERTVDVHIRRLRKALSPAGLDGVIQTARGAGYCFSTTHSQ</sequence>
<reference evidence="18 19" key="1">
    <citation type="journal article" date="2019" name="Int. J. Syst. Evol. Microbiol.">
        <title>The Global Catalogue of Microorganisms (GCM) 10K type strain sequencing project: providing services to taxonomists for standard genome sequencing and annotation.</title>
        <authorList>
            <consortium name="The Broad Institute Genomics Platform"/>
            <consortium name="The Broad Institute Genome Sequencing Center for Infectious Disease"/>
            <person name="Wu L."/>
            <person name="Ma J."/>
        </authorList>
    </citation>
    <scope>NUCLEOTIDE SEQUENCE [LARGE SCALE GENOMIC DNA]</scope>
    <source>
        <strain evidence="18 19">JCM 16240</strain>
    </source>
</reference>
<organism evidence="18 19">
    <name type="scientific">Castellaniella daejeonensis</name>
    <dbReference type="NCBI Taxonomy" id="659013"/>
    <lineage>
        <taxon>Bacteria</taxon>
        <taxon>Pseudomonadati</taxon>
        <taxon>Pseudomonadota</taxon>
        <taxon>Betaproteobacteria</taxon>
        <taxon>Burkholderiales</taxon>
        <taxon>Alcaligenaceae</taxon>
        <taxon>Castellaniella</taxon>
    </lineage>
</organism>
<dbReference type="InterPro" id="IPR036388">
    <property type="entry name" value="WH-like_DNA-bd_sf"/>
</dbReference>
<evidence type="ECO:0000256" key="7">
    <source>
        <dbReference type="ARBA" id="ARBA00023012"/>
    </source>
</evidence>
<dbReference type="InterPro" id="IPR001867">
    <property type="entry name" value="OmpR/PhoB-type_DNA-bd"/>
</dbReference>
<dbReference type="Gene3D" id="3.40.50.2300">
    <property type="match status" value="1"/>
</dbReference>
<dbReference type="SMART" id="SM00862">
    <property type="entry name" value="Trans_reg_C"/>
    <property type="match status" value="1"/>
</dbReference>
<dbReference type="Pfam" id="PF00072">
    <property type="entry name" value="Response_reg"/>
    <property type="match status" value="1"/>
</dbReference>
<feature type="DNA-binding region" description="OmpR/PhoB-type" evidence="14">
    <location>
        <begin position="129"/>
        <end position="227"/>
    </location>
</feature>
<evidence type="ECO:0000256" key="9">
    <source>
        <dbReference type="ARBA" id="ARBA00023125"/>
    </source>
</evidence>
<dbReference type="InterPro" id="IPR001789">
    <property type="entry name" value="Sig_transdc_resp-reg_receiver"/>
</dbReference>
<name>A0ABN0TYE6_9BURK</name>
<dbReference type="PANTHER" id="PTHR48111:SF40">
    <property type="entry name" value="PHOSPHATE REGULON TRANSCRIPTIONAL REGULATORY PROTEIN PHOB"/>
    <property type="match status" value="1"/>
</dbReference>
<evidence type="ECO:0000256" key="1">
    <source>
        <dbReference type="ARBA" id="ARBA00004496"/>
    </source>
</evidence>
<evidence type="ECO:0000259" key="17">
    <source>
        <dbReference type="PROSITE" id="PS51755"/>
    </source>
</evidence>
<dbReference type="Gene3D" id="6.10.250.690">
    <property type="match status" value="1"/>
</dbReference>
<evidence type="ECO:0000256" key="11">
    <source>
        <dbReference type="ARBA" id="ARBA00023163"/>
    </source>
</evidence>
<dbReference type="PANTHER" id="PTHR48111">
    <property type="entry name" value="REGULATOR OF RPOS"/>
    <property type="match status" value="1"/>
</dbReference>
<feature type="modified residue" description="4-aspartylphosphate" evidence="13">
    <location>
        <position position="53"/>
    </location>
</feature>
<dbReference type="InterPro" id="IPR039420">
    <property type="entry name" value="WalR-like"/>
</dbReference>
<evidence type="ECO:0000259" key="16">
    <source>
        <dbReference type="PROSITE" id="PS50110"/>
    </source>
</evidence>
<dbReference type="Proteomes" id="UP001501176">
    <property type="component" value="Unassembled WGS sequence"/>
</dbReference>
<evidence type="ECO:0000256" key="4">
    <source>
        <dbReference type="ARBA" id="ARBA00022490"/>
    </source>
</evidence>
<evidence type="ECO:0000256" key="8">
    <source>
        <dbReference type="ARBA" id="ARBA00023015"/>
    </source>
</evidence>
<keyword evidence="5 13" id="KW-0597">Phosphoprotein</keyword>